<dbReference type="Gene3D" id="3.10.180.10">
    <property type="entry name" value="2,3-Dihydroxybiphenyl 1,2-Dioxygenase, domain 1"/>
    <property type="match status" value="1"/>
</dbReference>
<proteinExistence type="predicted"/>
<protein>
    <submittedName>
        <fullName evidence="2">VOC family protein</fullName>
    </submittedName>
</protein>
<dbReference type="InterPro" id="IPR029068">
    <property type="entry name" value="Glyas_Bleomycin-R_OHBP_Dase"/>
</dbReference>
<accession>A0AA43XJA0</accession>
<dbReference type="EMBL" id="SUMG01000004">
    <property type="protein sequence ID" value="NBG87863.1"/>
    <property type="molecule type" value="Genomic_DNA"/>
</dbReference>
<reference evidence="2 3" key="1">
    <citation type="submission" date="2019-04" db="EMBL/GenBank/DDBJ databases">
        <title>Isachenkonia alkalipeptolytica gen. nov. sp. nov. a new anaerobic, alkiliphilic organothrophic bacterium capable to reduce synthesized ferrihydrite isolated from a soda lake.</title>
        <authorList>
            <person name="Toshchakov S.V."/>
            <person name="Zavarzina D.G."/>
            <person name="Zhilina T.N."/>
            <person name="Kostrikina N.A."/>
            <person name="Kublanov I.V."/>
        </authorList>
    </citation>
    <scope>NUCLEOTIDE SEQUENCE [LARGE SCALE GENOMIC DNA]</scope>
    <source>
        <strain evidence="2 3">Z-1701</strain>
    </source>
</reference>
<evidence type="ECO:0000259" key="1">
    <source>
        <dbReference type="Pfam" id="PF06983"/>
    </source>
</evidence>
<dbReference type="AlphaFoldDB" id="A0AA43XJA0"/>
<sequence>MSIEVYMNFNGNCKEAVEYYAEIFETTEPEFMTFGEAPEDPLFHLPEDTKDRIMHVGLEIEGTVVMFSDALPDSPVNFGNNISPVVNTDDVKRIETLFHRIKQEGTVEMELQKTFWSKCYGSVVDKFGVMWQFNYYDEDENE</sequence>
<dbReference type="PANTHER" id="PTHR33990:SF1">
    <property type="entry name" value="PROTEIN YJDN"/>
    <property type="match status" value="1"/>
</dbReference>
<evidence type="ECO:0000313" key="3">
    <source>
        <dbReference type="Proteomes" id="UP000449710"/>
    </source>
</evidence>
<gene>
    <name evidence="2" type="ORF">ISALK_05055</name>
</gene>
<keyword evidence="3" id="KW-1185">Reference proteome</keyword>
<comment type="caution">
    <text evidence="2">The sequence shown here is derived from an EMBL/GenBank/DDBJ whole genome shotgun (WGS) entry which is preliminary data.</text>
</comment>
<dbReference type="Proteomes" id="UP000449710">
    <property type="component" value="Unassembled WGS sequence"/>
</dbReference>
<dbReference type="CDD" id="cd06588">
    <property type="entry name" value="PhnB_like"/>
    <property type="match status" value="1"/>
</dbReference>
<feature type="domain" description="PhnB-like" evidence="1">
    <location>
        <begin position="4"/>
        <end position="132"/>
    </location>
</feature>
<dbReference type="PANTHER" id="PTHR33990">
    <property type="entry name" value="PROTEIN YJDN-RELATED"/>
    <property type="match status" value="1"/>
</dbReference>
<organism evidence="2 3">
    <name type="scientific">Isachenkonia alkalipeptolytica</name>
    <dbReference type="NCBI Taxonomy" id="2565777"/>
    <lineage>
        <taxon>Bacteria</taxon>
        <taxon>Bacillati</taxon>
        <taxon>Bacillota</taxon>
        <taxon>Clostridia</taxon>
        <taxon>Eubacteriales</taxon>
        <taxon>Clostridiaceae</taxon>
        <taxon>Isachenkonia</taxon>
    </lineage>
</organism>
<name>A0AA43XJA0_9CLOT</name>
<dbReference type="Pfam" id="PF06983">
    <property type="entry name" value="3-dmu-9_3-mt"/>
    <property type="match status" value="1"/>
</dbReference>
<dbReference type="InterPro" id="IPR028973">
    <property type="entry name" value="PhnB-like"/>
</dbReference>
<dbReference type="RefSeq" id="WP_160719773.1">
    <property type="nucleotide sequence ID" value="NZ_SUMG01000004.1"/>
</dbReference>
<evidence type="ECO:0000313" key="2">
    <source>
        <dbReference type="EMBL" id="NBG87863.1"/>
    </source>
</evidence>
<dbReference type="SUPFAM" id="SSF54593">
    <property type="entry name" value="Glyoxalase/Bleomycin resistance protein/Dihydroxybiphenyl dioxygenase"/>
    <property type="match status" value="1"/>
</dbReference>